<evidence type="ECO:0000256" key="1">
    <source>
        <dbReference type="SAM" id="SignalP"/>
    </source>
</evidence>
<proteinExistence type="predicted"/>
<organism evidence="2 3">
    <name type="scientific">Paenibacillus oleatilyticus</name>
    <dbReference type="NCBI Taxonomy" id="2594886"/>
    <lineage>
        <taxon>Bacteria</taxon>
        <taxon>Bacillati</taxon>
        <taxon>Bacillota</taxon>
        <taxon>Bacilli</taxon>
        <taxon>Bacillales</taxon>
        <taxon>Paenibacillaceae</taxon>
        <taxon>Paenibacillus</taxon>
    </lineage>
</organism>
<dbReference type="EMBL" id="JBHDLN010000009">
    <property type="protein sequence ID" value="MFB0844182.1"/>
    <property type="molecule type" value="Genomic_DNA"/>
</dbReference>
<comment type="caution">
    <text evidence="2">The sequence shown here is derived from an EMBL/GenBank/DDBJ whole genome shotgun (WGS) entry which is preliminary data.</text>
</comment>
<evidence type="ECO:0000313" key="3">
    <source>
        <dbReference type="Proteomes" id="UP001575622"/>
    </source>
</evidence>
<dbReference type="InterPro" id="IPR006530">
    <property type="entry name" value="YD"/>
</dbReference>
<reference evidence="2 3" key="1">
    <citation type="submission" date="2024-09" db="EMBL/GenBank/DDBJ databases">
        <authorList>
            <person name="Makale K.P.P."/>
            <person name="Makhzoum A."/>
            <person name="Rantong G."/>
            <person name="Rahube T.O."/>
        </authorList>
    </citation>
    <scope>NUCLEOTIDE SEQUENCE [LARGE SCALE GENOMIC DNA]</scope>
    <source>
        <strain evidence="2 3">KM_D13</strain>
    </source>
</reference>
<sequence length="384" mass="43386">MLIKKSIPLVAAVLFSASTLLLVPNAEAKNDIKAMGELQQTAVNQQVNIMLYDQTGKIEKEFHADGVEVSYKYDKNGKMMESIDNKGKKQKYEQRENYIEVTEYENDKELYKRGFSFVDEKVKKLASLSVDEQKKLEQDKMKSYVSIEPLSTTQYEDYKVNGVLMNDLVPGSCPCSSGGSDPFVNPDSMNENQIQNFFSSRNSILKDAVQIWRKDFNANVYNTNSTIVPSKAIFNAVQTYRVNPKVIITSLQKEASLVSAKPGDVSFSARRFYYAMGYGATDGGDLSGTSGFDVQINKGTELLKNLWFQSPSSYPNLFSNINYGRTVTSNGVTYKNYIWVKNYGTWALFKYTPHALDVSLLPEISGGNYLFDKIFKGYWSTNWN</sequence>
<feature type="chain" id="PRO_5047301891" evidence="1">
    <location>
        <begin position="29"/>
        <end position="384"/>
    </location>
</feature>
<gene>
    <name evidence="2" type="ORF">ACEU3E_18525</name>
</gene>
<feature type="signal peptide" evidence="1">
    <location>
        <begin position="1"/>
        <end position="28"/>
    </location>
</feature>
<protein>
    <submittedName>
        <fullName evidence="2">RHS repeat domain-containing protein</fullName>
    </submittedName>
</protein>
<dbReference type="NCBIfam" id="TIGR01643">
    <property type="entry name" value="YD_repeat_2x"/>
    <property type="match status" value="1"/>
</dbReference>
<dbReference type="Proteomes" id="UP001575622">
    <property type="component" value="Unassembled WGS sequence"/>
</dbReference>
<accession>A0ABV4V485</accession>
<evidence type="ECO:0000313" key="2">
    <source>
        <dbReference type="EMBL" id="MFB0844182.1"/>
    </source>
</evidence>
<keyword evidence="3" id="KW-1185">Reference proteome</keyword>
<keyword evidence="1" id="KW-0732">Signal</keyword>
<dbReference type="RefSeq" id="WP_373953832.1">
    <property type="nucleotide sequence ID" value="NZ_JBHDLN010000009.1"/>
</dbReference>
<name>A0ABV4V485_9BACL</name>